<comment type="caution">
    <text evidence="3">The sequence shown here is derived from an EMBL/GenBank/DDBJ whole genome shotgun (WGS) entry which is preliminary data.</text>
</comment>
<proteinExistence type="predicted"/>
<keyword evidence="4" id="KW-1185">Reference proteome</keyword>
<feature type="region of interest" description="Disordered" evidence="1">
    <location>
        <begin position="115"/>
        <end position="147"/>
    </location>
</feature>
<feature type="compositionally biased region" description="Basic and acidic residues" evidence="1">
    <location>
        <begin position="115"/>
        <end position="131"/>
    </location>
</feature>
<evidence type="ECO:0000313" key="4">
    <source>
        <dbReference type="Proteomes" id="UP000325081"/>
    </source>
</evidence>
<dbReference type="EMBL" id="BKCP01002225">
    <property type="protein sequence ID" value="GER28063.1"/>
    <property type="molecule type" value="Genomic_DNA"/>
</dbReference>
<gene>
    <name evidence="3" type="ORF">STAS_03823</name>
</gene>
<dbReference type="PANTHER" id="PTHR35499:SF1">
    <property type="entry name" value="DUF3741 DOMAIN-CONTAINING PROTEIN"/>
    <property type="match status" value="1"/>
</dbReference>
<accession>A0A5A7P5K1</accession>
<dbReference type="OrthoDB" id="1924799at2759"/>
<sequence>MSEGCLPSVLRRVLCFGSLPTCALDCLEKVENEKLDSSFDPSSCGPTPGLVARLMGLESLPLVERSSSGNSRDSCCGLGIPITYQEDEDEEFYIFSFEYPRKRNKKKKKRRVSGNKDDFCRESGRKKEATKTEYGTEDGSENSSPNSVLEFVEFQADDDRQASCSGDDDSRMSNLRMRRTLSEELERCEKSGKKLAVGEEKLRNRYEISVCGGKWKEIIGEEVIKMRWVGDEILRNKEHMKEIGRDLSCEILDQLLDDLLISLVVA</sequence>
<evidence type="ECO:0000256" key="1">
    <source>
        <dbReference type="SAM" id="MobiDB-lite"/>
    </source>
</evidence>
<name>A0A5A7P5K1_STRAF</name>
<dbReference type="InterPro" id="IPR032795">
    <property type="entry name" value="DUF3741-assoc"/>
</dbReference>
<reference evidence="4" key="1">
    <citation type="journal article" date="2019" name="Curr. Biol.">
        <title>Genome Sequence of Striga asiatica Provides Insight into the Evolution of Plant Parasitism.</title>
        <authorList>
            <person name="Yoshida S."/>
            <person name="Kim S."/>
            <person name="Wafula E.K."/>
            <person name="Tanskanen J."/>
            <person name="Kim Y.M."/>
            <person name="Honaas L."/>
            <person name="Yang Z."/>
            <person name="Spallek T."/>
            <person name="Conn C.E."/>
            <person name="Ichihashi Y."/>
            <person name="Cheong K."/>
            <person name="Cui S."/>
            <person name="Der J.P."/>
            <person name="Gundlach H."/>
            <person name="Jiao Y."/>
            <person name="Hori C."/>
            <person name="Ishida J.K."/>
            <person name="Kasahara H."/>
            <person name="Kiba T."/>
            <person name="Kim M.S."/>
            <person name="Koo N."/>
            <person name="Laohavisit A."/>
            <person name="Lee Y.H."/>
            <person name="Lumba S."/>
            <person name="McCourt P."/>
            <person name="Mortimer J.C."/>
            <person name="Mutuku J.M."/>
            <person name="Nomura T."/>
            <person name="Sasaki-Sekimoto Y."/>
            <person name="Seto Y."/>
            <person name="Wang Y."/>
            <person name="Wakatake T."/>
            <person name="Sakakibara H."/>
            <person name="Demura T."/>
            <person name="Yamaguchi S."/>
            <person name="Yoneyama K."/>
            <person name="Manabe R.I."/>
            <person name="Nelson D.C."/>
            <person name="Schulman A.H."/>
            <person name="Timko M.P."/>
            <person name="dePamphilis C.W."/>
            <person name="Choi D."/>
            <person name="Shirasu K."/>
        </authorList>
    </citation>
    <scope>NUCLEOTIDE SEQUENCE [LARGE SCALE GENOMIC DNA]</scope>
    <source>
        <strain evidence="4">cv. UVA1</strain>
    </source>
</reference>
<evidence type="ECO:0000259" key="2">
    <source>
        <dbReference type="Pfam" id="PF14383"/>
    </source>
</evidence>
<dbReference type="Pfam" id="PF14383">
    <property type="entry name" value="VARLMGL"/>
    <property type="match status" value="1"/>
</dbReference>
<dbReference type="PANTHER" id="PTHR35499">
    <property type="entry name" value="OS05G0128300 PROTEIN"/>
    <property type="match status" value="1"/>
</dbReference>
<dbReference type="GO" id="GO:0016874">
    <property type="term" value="F:ligase activity"/>
    <property type="evidence" value="ECO:0007669"/>
    <property type="project" value="UniProtKB-KW"/>
</dbReference>
<evidence type="ECO:0000313" key="3">
    <source>
        <dbReference type="EMBL" id="GER28063.1"/>
    </source>
</evidence>
<keyword evidence="3" id="KW-0436">Ligase</keyword>
<feature type="domain" description="DUF3741" evidence="2">
    <location>
        <begin position="47"/>
        <end position="64"/>
    </location>
</feature>
<organism evidence="3 4">
    <name type="scientific">Striga asiatica</name>
    <name type="common">Asiatic witchweed</name>
    <name type="synonym">Buchnera asiatica</name>
    <dbReference type="NCBI Taxonomy" id="4170"/>
    <lineage>
        <taxon>Eukaryota</taxon>
        <taxon>Viridiplantae</taxon>
        <taxon>Streptophyta</taxon>
        <taxon>Embryophyta</taxon>
        <taxon>Tracheophyta</taxon>
        <taxon>Spermatophyta</taxon>
        <taxon>Magnoliopsida</taxon>
        <taxon>eudicotyledons</taxon>
        <taxon>Gunneridae</taxon>
        <taxon>Pentapetalae</taxon>
        <taxon>asterids</taxon>
        <taxon>lamiids</taxon>
        <taxon>Lamiales</taxon>
        <taxon>Orobanchaceae</taxon>
        <taxon>Buchnereae</taxon>
        <taxon>Striga</taxon>
    </lineage>
</organism>
<dbReference type="Proteomes" id="UP000325081">
    <property type="component" value="Unassembled WGS sequence"/>
</dbReference>
<dbReference type="AlphaFoldDB" id="A0A5A7P5K1"/>
<protein>
    <submittedName>
        <fullName evidence="3">AMP-dependent synthetase and ligase family protein</fullName>
    </submittedName>
</protein>